<feature type="region of interest" description="Disordered" evidence="1">
    <location>
        <begin position="256"/>
        <end position="275"/>
    </location>
</feature>
<feature type="compositionally biased region" description="Basic and acidic residues" evidence="1">
    <location>
        <begin position="293"/>
        <end position="310"/>
    </location>
</feature>
<feature type="region of interest" description="Disordered" evidence="1">
    <location>
        <begin position="285"/>
        <end position="323"/>
    </location>
</feature>
<keyword evidence="4" id="KW-1185">Reference proteome</keyword>
<reference evidence="3 4" key="1">
    <citation type="journal article" date="2022" name="Nat. Genet.">
        <title>Improved pea reference genome and pan-genome highlight genomic features and evolutionary characteristics.</title>
        <authorList>
            <person name="Yang T."/>
            <person name="Liu R."/>
            <person name="Luo Y."/>
            <person name="Hu S."/>
            <person name="Wang D."/>
            <person name="Wang C."/>
            <person name="Pandey M.K."/>
            <person name="Ge S."/>
            <person name="Xu Q."/>
            <person name="Li N."/>
            <person name="Li G."/>
            <person name="Huang Y."/>
            <person name="Saxena R.K."/>
            <person name="Ji Y."/>
            <person name="Li M."/>
            <person name="Yan X."/>
            <person name="He Y."/>
            <person name="Liu Y."/>
            <person name="Wang X."/>
            <person name="Xiang C."/>
            <person name="Varshney R.K."/>
            <person name="Ding H."/>
            <person name="Gao S."/>
            <person name="Zong X."/>
        </authorList>
    </citation>
    <scope>NUCLEOTIDE SEQUENCE [LARGE SCALE GENOMIC DNA]</scope>
    <source>
        <strain evidence="3 4">cv. Zhongwan 6</strain>
    </source>
</reference>
<dbReference type="EMBL" id="JAMSHJ010000007">
    <property type="protein sequence ID" value="KAI5385811.1"/>
    <property type="molecule type" value="Genomic_DNA"/>
</dbReference>
<feature type="compositionally biased region" description="Acidic residues" evidence="1">
    <location>
        <begin position="256"/>
        <end position="274"/>
    </location>
</feature>
<evidence type="ECO:0000313" key="4">
    <source>
        <dbReference type="Proteomes" id="UP001058974"/>
    </source>
</evidence>
<dbReference type="AlphaFoldDB" id="A0A9D4VLQ4"/>
<evidence type="ECO:0000256" key="1">
    <source>
        <dbReference type="SAM" id="MobiDB-lite"/>
    </source>
</evidence>
<evidence type="ECO:0000313" key="3">
    <source>
        <dbReference type="EMBL" id="KAI5385811.1"/>
    </source>
</evidence>
<sequence>MKKSGSQKERVKYYVRPAMSNKIRLRIHHRGKLVETPIKWYVNGEVTEMNWSWDVDYMSYMDLEDMIKSEGYVNIKCLWYWHPAYSFSRGLRPLNNDQDVLQFSKDVVGYDVIDVHVEYSVGIPQIIDDSELAAELDVEDEVQCDGFKTADVTEEVNIAEKVNIDHNGVVEEGNSDPNGVAEDGVTIVPNGGVAEEENIDLNVVAKDDIIIDPNGVDEEGTTDPNGVVEDDVTIDPNVVAEEGTTDIDEDYVASEGSFEDNEYQFSEESEESEMDWTKVHPQKTLGEASSCQNKKDQAEMVHGDSEDSDHLYTPPGSDDEDEGMKYLTYKIGQGMKFQLGMVFTNKEMIRDAVKDYAMEN</sequence>
<organism evidence="3 4">
    <name type="scientific">Pisum sativum</name>
    <name type="common">Garden pea</name>
    <name type="synonym">Lathyrus oleraceus</name>
    <dbReference type="NCBI Taxonomy" id="3888"/>
    <lineage>
        <taxon>Eukaryota</taxon>
        <taxon>Viridiplantae</taxon>
        <taxon>Streptophyta</taxon>
        <taxon>Embryophyta</taxon>
        <taxon>Tracheophyta</taxon>
        <taxon>Spermatophyta</taxon>
        <taxon>Magnoliopsida</taxon>
        <taxon>eudicotyledons</taxon>
        <taxon>Gunneridae</taxon>
        <taxon>Pentapetalae</taxon>
        <taxon>rosids</taxon>
        <taxon>fabids</taxon>
        <taxon>Fabales</taxon>
        <taxon>Fabaceae</taxon>
        <taxon>Papilionoideae</taxon>
        <taxon>50 kb inversion clade</taxon>
        <taxon>NPAAA clade</taxon>
        <taxon>Hologalegina</taxon>
        <taxon>IRL clade</taxon>
        <taxon>Fabeae</taxon>
        <taxon>Lathyrus</taxon>
    </lineage>
</organism>
<dbReference type="Proteomes" id="UP001058974">
    <property type="component" value="Chromosome 7"/>
</dbReference>
<dbReference type="InterPro" id="IPR058594">
    <property type="entry name" value="PB1-like_dom_pln"/>
</dbReference>
<comment type="caution">
    <text evidence="3">The sequence shown here is derived from an EMBL/GenBank/DDBJ whole genome shotgun (WGS) entry which is preliminary data.</text>
</comment>
<proteinExistence type="predicted"/>
<name>A0A9D4VLQ4_PEA</name>
<gene>
    <name evidence="3" type="ORF">KIW84_072427</name>
</gene>
<accession>A0A9D4VLQ4</accession>
<protein>
    <recommendedName>
        <fullName evidence="2">PB1-like domain-containing protein</fullName>
    </recommendedName>
</protein>
<dbReference type="Gramene" id="Psat07G0242700-T1">
    <property type="protein sequence ID" value="KAI5385811.1"/>
    <property type="gene ID" value="KIW84_072427"/>
</dbReference>
<dbReference type="Pfam" id="PF26130">
    <property type="entry name" value="PB1-like"/>
    <property type="match status" value="1"/>
</dbReference>
<feature type="domain" description="PB1-like" evidence="2">
    <location>
        <begin position="19"/>
        <end position="107"/>
    </location>
</feature>
<evidence type="ECO:0000259" key="2">
    <source>
        <dbReference type="Pfam" id="PF26130"/>
    </source>
</evidence>